<dbReference type="GO" id="GO:0033553">
    <property type="term" value="C:rDNA heterochromatin"/>
    <property type="evidence" value="ECO:0007669"/>
    <property type="project" value="TreeGrafter"/>
</dbReference>
<dbReference type="HOGENOM" id="CLU_987144_0_0_1"/>
<dbReference type="InterPro" id="IPR031915">
    <property type="entry name" value="Clr2_N"/>
</dbReference>
<dbReference type="PANTHER" id="PTHR38046">
    <property type="entry name" value="CRYPTIC LOCI REGULATOR 2"/>
    <property type="match status" value="1"/>
</dbReference>
<keyword evidence="2" id="KW-0575">Peroxidase</keyword>
<evidence type="ECO:0000259" key="1">
    <source>
        <dbReference type="Pfam" id="PF16761"/>
    </source>
</evidence>
<dbReference type="AlphaFoldDB" id="W4KF18"/>
<dbReference type="GO" id="GO:0070824">
    <property type="term" value="C:SHREC complex"/>
    <property type="evidence" value="ECO:0007669"/>
    <property type="project" value="InterPro"/>
</dbReference>
<keyword evidence="3" id="KW-1185">Reference proteome</keyword>
<dbReference type="KEGG" id="hir:HETIRDRAFT_170110"/>
<dbReference type="PANTHER" id="PTHR38046:SF1">
    <property type="entry name" value="CRYPTIC LOCI REGULATOR 2"/>
    <property type="match status" value="1"/>
</dbReference>
<dbReference type="Pfam" id="PF16761">
    <property type="entry name" value="Clr2_transil"/>
    <property type="match status" value="1"/>
</dbReference>
<dbReference type="GO" id="GO:0030466">
    <property type="term" value="P:silent mating-type cassette heterochromatin formation"/>
    <property type="evidence" value="ECO:0007669"/>
    <property type="project" value="TreeGrafter"/>
</dbReference>
<evidence type="ECO:0000313" key="2">
    <source>
        <dbReference type="EMBL" id="ETW83661.1"/>
    </source>
</evidence>
<dbReference type="OrthoDB" id="2421327at2759"/>
<dbReference type="eggNOG" id="ENOG502S16G">
    <property type="taxonomic scope" value="Eukaryota"/>
</dbReference>
<dbReference type="GO" id="GO:0004601">
    <property type="term" value="F:peroxidase activity"/>
    <property type="evidence" value="ECO:0007669"/>
    <property type="project" value="UniProtKB-KW"/>
</dbReference>
<sequence>MDNRGVPHAPTGVVSSNSPLKIRVSQANHRAWLESIRRVNKLSVYPSIKASAIEGTSQRNPLSMSVMKRASAVVVSQGYSVVRDAFRVENNIITIKLSDGEGREPPPDEYDLEDKTFSVYKVVGLDDAASVHWRTTIGKLLAVHTLGRPLRPSEPKWKLGRFPKGYTLYVHLNGEMSNKLNARRDYYLYGSTTSKVPCFRSPYEFAFHVEWLMKSMPTKPNHLPDCRCTYCSGVKQWEVTQMLRGKDIRNQKNNPHQVRNTRKLKALYKPIRTKDNTHMESI</sequence>
<organism evidence="2 3">
    <name type="scientific">Heterobasidion irregulare (strain TC 32-1)</name>
    <dbReference type="NCBI Taxonomy" id="747525"/>
    <lineage>
        <taxon>Eukaryota</taxon>
        <taxon>Fungi</taxon>
        <taxon>Dikarya</taxon>
        <taxon>Basidiomycota</taxon>
        <taxon>Agaricomycotina</taxon>
        <taxon>Agaricomycetes</taxon>
        <taxon>Russulales</taxon>
        <taxon>Bondarzewiaceae</taxon>
        <taxon>Heterobasidion</taxon>
        <taxon>Heterobasidion annosum species complex</taxon>
    </lineage>
</organism>
<dbReference type="RefSeq" id="XP_009543431.1">
    <property type="nucleotide sequence ID" value="XM_009545136.1"/>
</dbReference>
<dbReference type="GeneID" id="20668261"/>
<keyword evidence="2" id="KW-0560">Oxidoreductase</keyword>
<dbReference type="InParanoid" id="W4KF18"/>
<dbReference type="GO" id="GO:0031934">
    <property type="term" value="C:mating-type region heterochromatin"/>
    <property type="evidence" value="ECO:0007669"/>
    <property type="project" value="TreeGrafter"/>
</dbReference>
<proteinExistence type="predicted"/>
<reference evidence="2 3" key="1">
    <citation type="journal article" date="2012" name="New Phytol.">
        <title>Insight into trade-off between wood decay and parasitism from the genome of a fungal forest pathogen.</title>
        <authorList>
            <person name="Olson A."/>
            <person name="Aerts A."/>
            <person name="Asiegbu F."/>
            <person name="Belbahri L."/>
            <person name="Bouzid O."/>
            <person name="Broberg A."/>
            <person name="Canback B."/>
            <person name="Coutinho P.M."/>
            <person name="Cullen D."/>
            <person name="Dalman K."/>
            <person name="Deflorio G."/>
            <person name="van Diepen L.T."/>
            <person name="Dunand C."/>
            <person name="Duplessis S."/>
            <person name="Durling M."/>
            <person name="Gonthier P."/>
            <person name="Grimwood J."/>
            <person name="Fossdal C.G."/>
            <person name="Hansson D."/>
            <person name="Henrissat B."/>
            <person name="Hietala A."/>
            <person name="Himmelstrand K."/>
            <person name="Hoffmeister D."/>
            <person name="Hogberg N."/>
            <person name="James T.Y."/>
            <person name="Karlsson M."/>
            <person name="Kohler A."/>
            <person name="Kues U."/>
            <person name="Lee Y.H."/>
            <person name="Lin Y.C."/>
            <person name="Lind M."/>
            <person name="Lindquist E."/>
            <person name="Lombard V."/>
            <person name="Lucas S."/>
            <person name="Lunden K."/>
            <person name="Morin E."/>
            <person name="Murat C."/>
            <person name="Park J."/>
            <person name="Raffaello T."/>
            <person name="Rouze P."/>
            <person name="Salamov A."/>
            <person name="Schmutz J."/>
            <person name="Solheim H."/>
            <person name="Stahlberg J."/>
            <person name="Velez H."/>
            <person name="de Vries R.P."/>
            <person name="Wiebenga A."/>
            <person name="Woodward S."/>
            <person name="Yakovlev I."/>
            <person name="Garbelotto M."/>
            <person name="Martin F."/>
            <person name="Grigoriev I.V."/>
            <person name="Stenlid J."/>
        </authorList>
    </citation>
    <scope>NUCLEOTIDE SEQUENCE [LARGE SCALE GENOMIC DNA]</scope>
    <source>
        <strain evidence="2 3">TC 32-1</strain>
    </source>
</reference>
<evidence type="ECO:0000313" key="3">
    <source>
        <dbReference type="Proteomes" id="UP000030671"/>
    </source>
</evidence>
<dbReference type="InterPro" id="IPR038986">
    <property type="entry name" value="Clr2"/>
</dbReference>
<feature type="domain" description="Cryptic loci regulator 2 N-terminal" evidence="1">
    <location>
        <begin position="157"/>
        <end position="231"/>
    </location>
</feature>
<accession>W4KF18</accession>
<name>W4KF18_HETIT</name>
<dbReference type="STRING" id="747525.W4KF18"/>
<dbReference type="EMBL" id="KI925456">
    <property type="protein sequence ID" value="ETW83661.1"/>
    <property type="molecule type" value="Genomic_DNA"/>
</dbReference>
<dbReference type="Proteomes" id="UP000030671">
    <property type="component" value="Unassembled WGS sequence"/>
</dbReference>
<protein>
    <submittedName>
        <fullName evidence="2">Heme peroxidase 4</fullName>
    </submittedName>
</protein>
<gene>
    <name evidence="2" type="primary">hpox4</name>
    <name evidence="2" type="ORF">HETIRDRAFT_170110</name>
</gene>